<protein>
    <submittedName>
        <fullName evidence="1">Uncharacterized protein</fullName>
    </submittedName>
</protein>
<dbReference type="RefSeq" id="WP_149295239.1">
    <property type="nucleotide sequence ID" value="NZ_CP043473.1"/>
</dbReference>
<reference evidence="1 2" key="1">
    <citation type="submission" date="2019-08" db="EMBL/GenBank/DDBJ databases">
        <title>Chromobacterium paludis, a novel bacterium isolated from a Maryland marsh pond.</title>
        <authorList>
            <person name="Blackburn M.B."/>
            <person name="Gundersen-Rindal D.E."/>
        </authorList>
    </citation>
    <scope>NUCLEOTIDE SEQUENCE [LARGE SCALE GENOMIC DNA]</scope>
    <source>
        <strain evidence="2">IIBBL 257-1</strain>
    </source>
</reference>
<dbReference type="KEGG" id="chrm:FYK34_04410"/>
<sequence>MFAERLETIPVLPHDIEVLSTTFTCSGVDVVVQSGSSRNRWRIHFDGAIGLRVLDEGDLLEFWPVCSSQNGRIFRILSGGWKDQEFQREGFLCRETNPNLPEYFVAGQNHCVSVLSDSPPDILEIDHVPLVSQSS</sequence>
<organism evidence="1 2">
    <name type="scientific">Chromobacterium paludis</name>
    <dbReference type="NCBI Taxonomy" id="2605945"/>
    <lineage>
        <taxon>Bacteria</taxon>
        <taxon>Pseudomonadati</taxon>
        <taxon>Pseudomonadota</taxon>
        <taxon>Betaproteobacteria</taxon>
        <taxon>Neisseriales</taxon>
        <taxon>Chromobacteriaceae</taxon>
        <taxon>Chromobacterium</taxon>
    </lineage>
</organism>
<accession>A0A5C1DDN4</accession>
<gene>
    <name evidence="1" type="ORF">FYK34_04410</name>
</gene>
<evidence type="ECO:0000313" key="1">
    <source>
        <dbReference type="EMBL" id="QEL54862.1"/>
    </source>
</evidence>
<dbReference type="AlphaFoldDB" id="A0A5C1DDN4"/>
<dbReference type="Proteomes" id="UP000322079">
    <property type="component" value="Chromosome"/>
</dbReference>
<name>A0A5C1DDN4_9NEIS</name>
<keyword evidence="2" id="KW-1185">Reference proteome</keyword>
<dbReference type="EMBL" id="CP043473">
    <property type="protein sequence ID" value="QEL54862.1"/>
    <property type="molecule type" value="Genomic_DNA"/>
</dbReference>
<proteinExistence type="predicted"/>
<evidence type="ECO:0000313" key="2">
    <source>
        <dbReference type="Proteomes" id="UP000322079"/>
    </source>
</evidence>